<dbReference type="Pfam" id="PF03315">
    <property type="entry name" value="SDH_beta"/>
    <property type="match status" value="1"/>
</dbReference>
<comment type="cofactor">
    <cofactor evidence="1">
        <name>[4Fe-4S] cluster</name>
        <dbReference type="ChEBI" id="CHEBI:49883"/>
    </cofactor>
</comment>
<keyword evidence="9" id="KW-0456">Lyase</keyword>
<evidence type="ECO:0000256" key="6">
    <source>
        <dbReference type="ARBA" id="ARBA00022723"/>
    </source>
</evidence>
<evidence type="ECO:0000256" key="10">
    <source>
        <dbReference type="ARBA" id="ARBA00049406"/>
    </source>
</evidence>
<keyword evidence="6" id="KW-0479">Metal-binding</keyword>
<organism evidence="12 13">
    <name type="scientific">Cyclobacterium plantarum</name>
    <dbReference type="NCBI Taxonomy" id="2716263"/>
    <lineage>
        <taxon>Bacteria</taxon>
        <taxon>Pseudomonadati</taxon>
        <taxon>Bacteroidota</taxon>
        <taxon>Cytophagia</taxon>
        <taxon>Cytophagales</taxon>
        <taxon>Cyclobacteriaceae</taxon>
        <taxon>Cyclobacterium</taxon>
    </lineage>
</organism>
<dbReference type="EMBL" id="JAANYN010000020">
    <property type="protein sequence ID" value="NHE59931.1"/>
    <property type="molecule type" value="Genomic_DNA"/>
</dbReference>
<sequence>MNTLTIDDKINFIKANSKLHLDKDVIVPFHFEKDIVFHKHFLDFHPNGIMFKAVLTNNSTYESYFYSIGGGFVVKEEQESESQILPEIQPFPFPIHYATELQNYCEQEQKDMSSRYKETSKGGLALQVMHTDC</sequence>
<dbReference type="PANTHER" id="PTHR30182">
    <property type="entry name" value="L-SERINE DEHYDRATASE"/>
    <property type="match status" value="1"/>
</dbReference>
<evidence type="ECO:0000256" key="2">
    <source>
        <dbReference type="ARBA" id="ARBA00008636"/>
    </source>
</evidence>
<evidence type="ECO:0000313" key="13">
    <source>
        <dbReference type="Proteomes" id="UP000649799"/>
    </source>
</evidence>
<evidence type="ECO:0000256" key="9">
    <source>
        <dbReference type="ARBA" id="ARBA00023239"/>
    </source>
</evidence>
<protein>
    <recommendedName>
        <fullName evidence="3">L-serine ammonia-lyase</fullName>
        <ecNumber evidence="3">4.3.1.17</ecNumber>
    </recommendedName>
</protein>
<name>A0ABX0HDG9_9BACT</name>
<evidence type="ECO:0000256" key="8">
    <source>
        <dbReference type="ARBA" id="ARBA00023014"/>
    </source>
</evidence>
<comment type="catalytic activity">
    <reaction evidence="10">
        <text>L-serine = pyruvate + NH4(+)</text>
        <dbReference type="Rhea" id="RHEA:19169"/>
        <dbReference type="ChEBI" id="CHEBI:15361"/>
        <dbReference type="ChEBI" id="CHEBI:28938"/>
        <dbReference type="ChEBI" id="CHEBI:33384"/>
        <dbReference type="EC" id="4.3.1.17"/>
    </reaction>
</comment>
<dbReference type="RefSeq" id="WP_166151813.1">
    <property type="nucleotide sequence ID" value="NZ_JAANYN010000020.1"/>
</dbReference>
<evidence type="ECO:0000256" key="7">
    <source>
        <dbReference type="ARBA" id="ARBA00023004"/>
    </source>
</evidence>
<keyword evidence="4" id="KW-0312">Gluconeogenesis</keyword>
<dbReference type="InterPro" id="IPR005131">
    <property type="entry name" value="Ser_deHydtase_bsu"/>
</dbReference>
<dbReference type="PANTHER" id="PTHR30182:SF1">
    <property type="entry name" value="L-SERINE DEHYDRATASE 1"/>
    <property type="match status" value="1"/>
</dbReference>
<feature type="domain" description="Serine dehydratase beta chain" evidence="11">
    <location>
        <begin position="4"/>
        <end position="78"/>
    </location>
</feature>
<comment type="similarity">
    <text evidence="2">Belongs to the iron-sulfur dependent L-serine dehydratase family.</text>
</comment>
<dbReference type="Proteomes" id="UP000649799">
    <property type="component" value="Unassembled WGS sequence"/>
</dbReference>
<dbReference type="Gene3D" id="3.30.1330.90">
    <property type="entry name" value="D-3-phosphoglycerate dehydrogenase, domain 3"/>
    <property type="match status" value="1"/>
</dbReference>
<gene>
    <name evidence="12" type="ORF">G9Q97_24265</name>
</gene>
<proteinExistence type="inferred from homology"/>
<dbReference type="EC" id="4.3.1.17" evidence="3"/>
<keyword evidence="7" id="KW-0408">Iron</keyword>
<evidence type="ECO:0000313" key="12">
    <source>
        <dbReference type="EMBL" id="NHE59931.1"/>
    </source>
</evidence>
<evidence type="ECO:0000259" key="11">
    <source>
        <dbReference type="Pfam" id="PF03315"/>
    </source>
</evidence>
<keyword evidence="8" id="KW-0411">Iron-sulfur</keyword>
<evidence type="ECO:0000256" key="1">
    <source>
        <dbReference type="ARBA" id="ARBA00001966"/>
    </source>
</evidence>
<evidence type="ECO:0000256" key="4">
    <source>
        <dbReference type="ARBA" id="ARBA00022432"/>
    </source>
</evidence>
<accession>A0ABX0HDG9</accession>
<dbReference type="SUPFAM" id="SSF143548">
    <property type="entry name" value="Serine metabolism enzymes domain"/>
    <property type="match status" value="1"/>
</dbReference>
<dbReference type="InterPro" id="IPR029009">
    <property type="entry name" value="ASB_dom_sf"/>
</dbReference>
<keyword evidence="5" id="KW-0004">4Fe-4S</keyword>
<comment type="caution">
    <text evidence="12">The sequence shown here is derived from an EMBL/GenBank/DDBJ whole genome shotgun (WGS) entry which is preliminary data.</text>
</comment>
<dbReference type="InterPro" id="IPR051318">
    <property type="entry name" value="Fe-S_L-Ser"/>
</dbReference>
<reference evidence="12 13" key="1">
    <citation type="submission" date="2020-03" db="EMBL/GenBank/DDBJ databases">
        <title>Cyclobacterium plantarum sp. nov., a marine bacterium isolated from a coastal-marine wetland.</title>
        <authorList>
            <person name="Sanchez-Porro C."/>
            <person name="Ventosa A."/>
            <person name="Amoozegar M."/>
        </authorList>
    </citation>
    <scope>NUCLEOTIDE SEQUENCE [LARGE SCALE GENOMIC DNA]</scope>
    <source>
        <strain evidence="12 13">GBPx2</strain>
    </source>
</reference>
<keyword evidence="13" id="KW-1185">Reference proteome</keyword>
<evidence type="ECO:0000256" key="5">
    <source>
        <dbReference type="ARBA" id="ARBA00022485"/>
    </source>
</evidence>
<evidence type="ECO:0000256" key="3">
    <source>
        <dbReference type="ARBA" id="ARBA00012093"/>
    </source>
</evidence>